<evidence type="ECO:0000256" key="4">
    <source>
        <dbReference type="ARBA" id="ARBA00022741"/>
    </source>
</evidence>
<keyword evidence="5" id="KW-0227">DNA damage</keyword>
<feature type="coiled-coil region" evidence="14">
    <location>
        <begin position="340"/>
        <end position="370"/>
    </location>
</feature>
<accession>A0A4P5P8J9</accession>
<keyword evidence="14" id="KW-0175">Coiled coil</keyword>
<evidence type="ECO:0000256" key="6">
    <source>
        <dbReference type="ARBA" id="ARBA00022769"/>
    </source>
</evidence>
<dbReference type="Gene3D" id="3.40.50.300">
    <property type="entry name" value="P-loop containing nucleotide triphosphate hydrolases"/>
    <property type="match status" value="2"/>
</dbReference>
<evidence type="ECO:0000256" key="1">
    <source>
        <dbReference type="ARBA" id="ARBA00004496"/>
    </source>
</evidence>
<keyword evidence="8" id="KW-0267">Excision nuclease</keyword>
<organism evidence="16 17">
    <name type="scientific">Enterococcus florum</name>
    <dbReference type="NCBI Taxonomy" id="2480627"/>
    <lineage>
        <taxon>Bacteria</taxon>
        <taxon>Bacillati</taxon>
        <taxon>Bacillota</taxon>
        <taxon>Bacilli</taxon>
        <taxon>Lactobacillales</taxon>
        <taxon>Enterococcaceae</taxon>
        <taxon>Enterococcus</taxon>
    </lineage>
</organism>
<evidence type="ECO:0000259" key="15">
    <source>
        <dbReference type="PROSITE" id="PS50893"/>
    </source>
</evidence>
<dbReference type="EMBL" id="BJCC01000016">
    <property type="protein sequence ID" value="GCF94337.1"/>
    <property type="molecule type" value="Genomic_DNA"/>
</dbReference>
<evidence type="ECO:0000256" key="2">
    <source>
        <dbReference type="ARBA" id="ARBA00022490"/>
    </source>
</evidence>
<evidence type="ECO:0000256" key="11">
    <source>
        <dbReference type="ARBA" id="ARBA00038000"/>
    </source>
</evidence>
<evidence type="ECO:0000256" key="8">
    <source>
        <dbReference type="ARBA" id="ARBA00022881"/>
    </source>
</evidence>
<protein>
    <recommendedName>
        <fullName evidence="12">UvrABC system protein A</fullName>
    </recommendedName>
    <alternativeName>
        <fullName evidence="13">Excinuclease ABC subunit A</fullName>
    </alternativeName>
</protein>
<dbReference type="AlphaFoldDB" id="A0A4P5P8J9"/>
<dbReference type="Pfam" id="PF00005">
    <property type="entry name" value="ABC_tran"/>
    <property type="match status" value="1"/>
</dbReference>
<keyword evidence="4" id="KW-0547">Nucleotide-binding</keyword>
<proteinExistence type="inferred from homology"/>
<keyword evidence="2" id="KW-0963">Cytoplasm</keyword>
<dbReference type="GO" id="GO:0005737">
    <property type="term" value="C:cytoplasm"/>
    <property type="evidence" value="ECO:0007669"/>
    <property type="project" value="UniProtKB-SubCell"/>
</dbReference>
<dbReference type="GO" id="GO:0006281">
    <property type="term" value="P:DNA repair"/>
    <property type="evidence" value="ECO:0007669"/>
    <property type="project" value="UniProtKB-KW"/>
</dbReference>
<keyword evidence="17" id="KW-1185">Reference proteome</keyword>
<keyword evidence="10" id="KW-0234">DNA repair</keyword>
<keyword evidence="6" id="KW-0228">DNA excision</keyword>
<evidence type="ECO:0000313" key="16">
    <source>
        <dbReference type="EMBL" id="GCF94337.1"/>
    </source>
</evidence>
<evidence type="ECO:0000313" key="17">
    <source>
        <dbReference type="Proteomes" id="UP000290567"/>
    </source>
</evidence>
<dbReference type="InterPro" id="IPR027417">
    <property type="entry name" value="P-loop_NTPase"/>
</dbReference>
<keyword evidence="3" id="KW-0677">Repeat</keyword>
<feature type="domain" description="ABC transporter" evidence="15">
    <location>
        <begin position="116"/>
        <end position="416"/>
    </location>
</feature>
<name>A0A4P5P8J9_9ENTE</name>
<dbReference type="PANTHER" id="PTHR43152">
    <property type="entry name" value="UVRABC SYSTEM PROTEIN A"/>
    <property type="match status" value="1"/>
</dbReference>
<evidence type="ECO:0000256" key="12">
    <source>
        <dbReference type="ARBA" id="ARBA00039316"/>
    </source>
</evidence>
<evidence type="ECO:0000256" key="10">
    <source>
        <dbReference type="ARBA" id="ARBA00023204"/>
    </source>
</evidence>
<evidence type="ECO:0000256" key="5">
    <source>
        <dbReference type="ARBA" id="ARBA00022763"/>
    </source>
</evidence>
<evidence type="ECO:0000256" key="13">
    <source>
        <dbReference type="ARBA" id="ARBA00042156"/>
    </source>
</evidence>
<reference evidence="17" key="1">
    <citation type="submission" date="2019-02" db="EMBL/GenBank/DDBJ databases">
        <title>Draft genome sequence of Enterococcus sp. Gos25-1.</title>
        <authorList>
            <person name="Tanaka N."/>
            <person name="Shiwa Y."/>
            <person name="Fujita N."/>
        </authorList>
    </citation>
    <scope>NUCLEOTIDE SEQUENCE [LARGE SCALE GENOMIC DNA]</scope>
    <source>
        <strain evidence="17">Gos25-1</strain>
    </source>
</reference>
<evidence type="ECO:0000256" key="3">
    <source>
        <dbReference type="ARBA" id="ARBA00022737"/>
    </source>
</evidence>
<dbReference type="PROSITE" id="PS50893">
    <property type="entry name" value="ABC_TRANSPORTER_2"/>
    <property type="match status" value="1"/>
</dbReference>
<evidence type="ECO:0000256" key="14">
    <source>
        <dbReference type="SAM" id="Coils"/>
    </source>
</evidence>
<dbReference type="GO" id="GO:0005524">
    <property type="term" value="F:ATP binding"/>
    <property type="evidence" value="ECO:0007669"/>
    <property type="project" value="UniProtKB-KW"/>
</dbReference>
<evidence type="ECO:0000256" key="9">
    <source>
        <dbReference type="ARBA" id="ARBA00023125"/>
    </source>
</evidence>
<dbReference type="RefSeq" id="WP_307720540.1">
    <property type="nucleotide sequence ID" value="NZ_BJCC01000016.1"/>
</dbReference>
<gene>
    <name evidence="16" type="ORF">NRIC_22280</name>
</gene>
<dbReference type="GO" id="GO:0016887">
    <property type="term" value="F:ATP hydrolysis activity"/>
    <property type="evidence" value="ECO:0007669"/>
    <property type="project" value="InterPro"/>
</dbReference>
<dbReference type="GO" id="GO:0003677">
    <property type="term" value="F:DNA binding"/>
    <property type="evidence" value="ECO:0007669"/>
    <property type="project" value="UniProtKB-KW"/>
</dbReference>
<sequence>MSGGESQRLKMTKHLNSAISDVLYIFDEPSVGLHPEDLVGISEIFHRLKAKGNTLVLVDHDPDIIRLADYVIELGPKAGVNGGKLTYQGGYKNFLLSDTVTARALREPHQLKRTTAAFTEIYSLNQVSRFNIVNQSVKIPKNALTVVSGVAESGKSTLMRTLFTEKYPEAIVFDQSPIRGSRRSNLLTYLDVFQVIRRNYAKLSGKSASLFSFNGKGGCPVCHGKGYIKFDLAYMGDVQQTCEKCRGKRYNDEALSTKWKGKSIDQLLQLTVSEGLSFIDLPEVQQVLSALSEANLDYITIGQSLDTLSGGERQRLKIAAKLLASTVQDASIFILDEPSTGLHESDIKQLQRLLEKLNNQQKTLIVLEHNLGIISQADWLIDMGPKGGSQGGKVLFQGVPEDLLTIKDSFTGKHLKRYLEKA</sequence>
<comment type="subcellular location">
    <subcellularLocation>
        <location evidence="1">Cytoplasm</location>
    </subcellularLocation>
</comment>
<keyword evidence="9" id="KW-0238">DNA-binding</keyword>
<evidence type="ECO:0000256" key="7">
    <source>
        <dbReference type="ARBA" id="ARBA00022840"/>
    </source>
</evidence>
<comment type="similarity">
    <text evidence="11">Belongs to the ABC transporter superfamily. UvrA family.</text>
</comment>
<dbReference type="InterPro" id="IPR003439">
    <property type="entry name" value="ABC_transporter-like_ATP-bd"/>
</dbReference>
<dbReference type="GO" id="GO:0004518">
    <property type="term" value="F:nuclease activity"/>
    <property type="evidence" value="ECO:0007669"/>
    <property type="project" value="UniProtKB-KW"/>
</dbReference>
<keyword evidence="7" id="KW-0067">ATP-binding</keyword>
<dbReference type="Gene3D" id="1.20.1580.10">
    <property type="entry name" value="ABC transporter ATPase like domain"/>
    <property type="match status" value="1"/>
</dbReference>
<dbReference type="SUPFAM" id="SSF52540">
    <property type="entry name" value="P-loop containing nucleoside triphosphate hydrolases"/>
    <property type="match status" value="2"/>
</dbReference>
<comment type="caution">
    <text evidence="16">The sequence shown here is derived from an EMBL/GenBank/DDBJ whole genome shotgun (WGS) entry which is preliminary data.</text>
</comment>
<dbReference type="Proteomes" id="UP000290567">
    <property type="component" value="Unassembled WGS sequence"/>
</dbReference>
<dbReference type="PANTHER" id="PTHR43152:SF3">
    <property type="entry name" value="UVRABC SYSTEM PROTEIN A"/>
    <property type="match status" value="1"/>
</dbReference>